<sequence>MRRILELMDWQEVTCHGDQLRGPCPIHKSSSERSRSFSVNLNKNAYHCFGCGSKGNQLDLASEYFGLSLYQAAREVCQRTGIEVPIRGAFRR</sequence>
<evidence type="ECO:0000313" key="6">
    <source>
        <dbReference type="Proteomes" id="UP000323917"/>
    </source>
</evidence>
<dbReference type="Pfam" id="PF01807">
    <property type="entry name" value="Zn_ribbon_DnaG"/>
    <property type="match status" value="1"/>
</dbReference>
<dbReference type="GO" id="GO:0006269">
    <property type="term" value="P:DNA replication, synthesis of primer"/>
    <property type="evidence" value="ECO:0007669"/>
    <property type="project" value="TreeGrafter"/>
</dbReference>
<keyword evidence="3" id="KW-0862">Zinc</keyword>
<dbReference type="EC" id="2.7.7.-" evidence="5"/>
<dbReference type="PANTHER" id="PTHR30313">
    <property type="entry name" value="DNA PRIMASE"/>
    <property type="match status" value="1"/>
</dbReference>
<dbReference type="KEGG" id="bgok:Pr1d_35200"/>
<dbReference type="InterPro" id="IPR050219">
    <property type="entry name" value="DnaG_primase"/>
</dbReference>
<keyword evidence="2" id="KW-0863">Zinc-finger</keyword>
<evidence type="ECO:0000256" key="1">
    <source>
        <dbReference type="ARBA" id="ARBA00022723"/>
    </source>
</evidence>
<reference evidence="5 6" key="1">
    <citation type="submission" date="2019-08" db="EMBL/GenBank/DDBJ databases">
        <title>Deep-cultivation of Planctomycetes and their phenomic and genomic characterization uncovers novel biology.</title>
        <authorList>
            <person name="Wiegand S."/>
            <person name="Jogler M."/>
            <person name="Boedeker C."/>
            <person name="Pinto D."/>
            <person name="Vollmers J."/>
            <person name="Rivas-Marin E."/>
            <person name="Kohn T."/>
            <person name="Peeters S.H."/>
            <person name="Heuer A."/>
            <person name="Rast P."/>
            <person name="Oberbeckmann S."/>
            <person name="Bunk B."/>
            <person name="Jeske O."/>
            <person name="Meyerdierks A."/>
            <person name="Storesund J.E."/>
            <person name="Kallscheuer N."/>
            <person name="Luecker S."/>
            <person name="Lage O.M."/>
            <person name="Pohl T."/>
            <person name="Merkel B.J."/>
            <person name="Hornburger P."/>
            <person name="Mueller R.-W."/>
            <person name="Bruemmer F."/>
            <person name="Labrenz M."/>
            <person name="Spormann A.M."/>
            <person name="Op den Camp H."/>
            <person name="Overmann J."/>
            <person name="Amann R."/>
            <person name="Jetten M.S.M."/>
            <person name="Mascher T."/>
            <person name="Medema M.H."/>
            <person name="Devos D.P."/>
            <person name="Kaster A.-K."/>
            <person name="Ovreas L."/>
            <person name="Rohde M."/>
            <person name="Galperin M.Y."/>
            <person name="Jogler C."/>
        </authorList>
    </citation>
    <scope>NUCLEOTIDE SEQUENCE [LARGE SCALE GENOMIC DNA]</scope>
    <source>
        <strain evidence="5 6">Pr1d</strain>
    </source>
</reference>
<evidence type="ECO:0000259" key="4">
    <source>
        <dbReference type="SMART" id="SM00400"/>
    </source>
</evidence>
<dbReference type="PANTHER" id="PTHR30313:SF2">
    <property type="entry name" value="DNA PRIMASE"/>
    <property type="match status" value="1"/>
</dbReference>
<dbReference type="GO" id="GO:0003899">
    <property type="term" value="F:DNA-directed RNA polymerase activity"/>
    <property type="evidence" value="ECO:0007669"/>
    <property type="project" value="InterPro"/>
</dbReference>
<protein>
    <submittedName>
        <fullName evidence="5">DNA primase</fullName>
        <ecNumber evidence="5">2.7.7.-</ecNumber>
    </submittedName>
</protein>
<evidence type="ECO:0000256" key="2">
    <source>
        <dbReference type="ARBA" id="ARBA00022771"/>
    </source>
</evidence>
<dbReference type="EMBL" id="CP042913">
    <property type="protein sequence ID" value="QEG36208.1"/>
    <property type="molecule type" value="Genomic_DNA"/>
</dbReference>
<dbReference type="Proteomes" id="UP000323917">
    <property type="component" value="Chromosome"/>
</dbReference>
<keyword evidence="5" id="KW-0548">Nucleotidyltransferase</keyword>
<accession>A0A5B9QBB0</accession>
<dbReference type="GO" id="GO:0003677">
    <property type="term" value="F:DNA binding"/>
    <property type="evidence" value="ECO:0007669"/>
    <property type="project" value="InterPro"/>
</dbReference>
<dbReference type="GO" id="GO:0005737">
    <property type="term" value="C:cytoplasm"/>
    <property type="evidence" value="ECO:0007669"/>
    <property type="project" value="TreeGrafter"/>
</dbReference>
<name>A0A5B9QBB0_9BACT</name>
<dbReference type="Gene3D" id="3.90.580.10">
    <property type="entry name" value="Zinc finger, CHC2-type domain"/>
    <property type="match status" value="1"/>
</dbReference>
<feature type="domain" description="Zinc finger CHC2-type" evidence="4">
    <location>
        <begin position="20"/>
        <end position="77"/>
    </location>
</feature>
<evidence type="ECO:0000313" key="5">
    <source>
        <dbReference type="EMBL" id="QEG36208.1"/>
    </source>
</evidence>
<dbReference type="SMART" id="SM00400">
    <property type="entry name" value="ZnF_CHCC"/>
    <property type="match status" value="1"/>
</dbReference>
<dbReference type="InterPro" id="IPR002694">
    <property type="entry name" value="Znf_CHC2"/>
</dbReference>
<gene>
    <name evidence="5" type="primary">dnaG_3</name>
    <name evidence="5" type="ORF">Pr1d_35200</name>
</gene>
<keyword evidence="1" id="KW-0479">Metal-binding</keyword>
<dbReference type="SUPFAM" id="SSF57783">
    <property type="entry name" value="Zinc beta-ribbon"/>
    <property type="match status" value="1"/>
</dbReference>
<keyword evidence="5" id="KW-0808">Transferase</keyword>
<evidence type="ECO:0000256" key="3">
    <source>
        <dbReference type="ARBA" id="ARBA00022833"/>
    </source>
</evidence>
<proteinExistence type="predicted"/>
<keyword evidence="6" id="KW-1185">Reference proteome</keyword>
<organism evidence="5 6">
    <name type="scientific">Bythopirellula goksoeyrii</name>
    <dbReference type="NCBI Taxonomy" id="1400387"/>
    <lineage>
        <taxon>Bacteria</taxon>
        <taxon>Pseudomonadati</taxon>
        <taxon>Planctomycetota</taxon>
        <taxon>Planctomycetia</taxon>
        <taxon>Pirellulales</taxon>
        <taxon>Lacipirellulaceae</taxon>
        <taxon>Bythopirellula</taxon>
    </lineage>
</organism>
<dbReference type="AlphaFoldDB" id="A0A5B9QBB0"/>
<dbReference type="GO" id="GO:0008270">
    <property type="term" value="F:zinc ion binding"/>
    <property type="evidence" value="ECO:0007669"/>
    <property type="project" value="UniProtKB-KW"/>
</dbReference>
<dbReference type="InterPro" id="IPR036977">
    <property type="entry name" value="DNA_primase_Znf_CHC2"/>
</dbReference>